<organism evidence="4 5">
    <name type="scientific">Olea europaea subsp. europaea</name>
    <dbReference type="NCBI Taxonomy" id="158383"/>
    <lineage>
        <taxon>Eukaryota</taxon>
        <taxon>Viridiplantae</taxon>
        <taxon>Streptophyta</taxon>
        <taxon>Embryophyta</taxon>
        <taxon>Tracheophyta</taxon>
        <taxon>Spermatophyta</taxon>
        <taxon>Magnoliopsida</taxon>
        <taxon>eudicotyledons</taxon>
        <taxon>Gunneridae</taxon>
        <taxon>Pentapetalae</taxon>
        <taxon>asterids</taxon>
        <taxon>lamiids</taxon>
        <taxon>Lamiales</taxon>
        <taxon>Oleaceae</taxon>
        <taxon>Oleeae</taxon>
        <taxon>Olea</taxon>
    </lineage>
</organism>
<feature type="non-terminal residue" evidence="4">
    <location>
        <position position="1"/>
    </location>
</feature>
<keyword evidence="2" id="KW-1133">Transmembrane helix</keyword>
<gene>
    <name evidence="4" type="ORF">OLEA9_A047980</name>
</gene>
<feature type="transmembrane region" description="Helical" evidence="2">
    <location>
        <begin position="104"/>
        <end position="122"/>
    </location>
</feature>
<name>A0A8S0VEL0_OLEEU</name>
<dbReference type="InterPro" id="IPR011665">
    <property type="entry name" value="BRF1_TBP-bd_dom"/>
</dbReference>
<evidence type="ECO:0000313" key="4">
    <source>
        <dbReference type="EMBL" id="CAA3028212.1"/>
    </source>
</evidence>
<sequence>ERQQKRAAELKNSVPAQTAAEATRQMLTKKRLSSKINYDVLDKLFDESVISEDAKKSRTDLDSCNDDKPVQHRERDLEKEDNYNEKEPLDRENMVVLKTSDRQLLAALLLLLFVVFSAAVRTSRAKNGHGNFRLLRNWSKP</sequence>
<dbReference type="Proteomes" id="UP000594638">
    <property type="component" value="Unassembled WGS sequence"/>
</dbReference>
<keyword evidence="5" id="KW-1185">Reference proteome</keyword>
<evidence type="ECO:0000256" key="2">
    <source>
        <dbReference type="SAM" id="Phobius"/>
    </source>
</evidence>
<feature type="region of interest" description="Disordered" evidence="1">
    <location>
        <begin position="1"/>
        <end position="22"/>
    </location>
</feature>
<evidence type="ECO:0000256" key="1">
    <source>
        <dbReference type="SAM" id="MobiDB-lite"/>
    </source>
</evidence>
<protein>
    <submittedName>
        <fullName evidence="4">Transcription factor IIIB 70 kDa subunit-like isoform X1</fullName>
    </submittedName>
</protein>
<feature type="domain" description="Brf1 TBP-binding" evidence="3">
    <location>
        <begin position="2"/>
        <end position="46"/>
    </location>
</feature>
<dbReference type="OrthoDB" id="511529at2759"/>
<reference evidence="4 5" key="1">
    <citation type="submission" date="2019-12" db="EMBL/GenBank/DDBJ databases">
        <authorList>
            <person name="Alioto T."/>
            <person name="Alioto T."/>
            <person name="Gomez Garrido J."/>
        </authorList>
    </citation>
    <scope>NUCLEOTIDE SEQUENCE [LARGE SCALE GENOMIC DNA]</scope>
</reference>
<keyword evidence="2" id="KW-0472">Membrane</keyword>
<evidence type="ECO:0000259" key="3">
    <source>
        <dbReference type="Pfam" id="PF07741"/>
    </source>
</evidence>
<proteinExistence type="predicted"/>
<keyword evidence="2" id="KW-0812">Transmembrane</keyword>
<dbReference type="EMBL" id="CACTIH010009245">
    <property type="protein sequence ID" value="CAA3028212.1"/>
    <property type="molecule type" value="Genomic_DNA"/>
</dbReference>
<dbReference type="Gramene" id="OE9A047980T1">
    <property type="protein sequence ID" value="OE9A047980C1"/>
    <property type="gene ID" value="OE9A047980"/>
</dbReference>
<dbReference type="Pfam" id="PF07741">
    <property type="entry name" value="BRF1"/>
    <property type="match status" value="1"/>
</dbReference>
<feature type="region of interest" description="Disordered" evidence="1">
    <location>
        <begin position="53"/>
        <end position="87"/>
    </location>
</feature>
<comment type="caution">
    <text evidence="4">The sequence shown here is derived from an EMBL/GenBank/DDBJ whole genome shotgun (WGS) entry which is preliminary data.</text>
</comment>
<dbReference type="AlphaFoldDB" id="A0A8S0VEL0"/>
<accession>A0A8S0VEL0</accession>
<evidence type="ECO:0000313" key="5">
    <source>
        <dbReference type="Proteomes" id="UP000594638"/>
    </source>
</evidence>